<evidence type="ECO:0000256" key="10">
    <source>
        <dbReference type="ARBA" id="ARBA00025717"/>
    </source>
</evidence>
<dbReference type="InterPro" id="IPR055104">
    <property type="entry name" value="CNOT1_1st"/>
</dbReference>
<keyword evidence="5" id="KW-0810">Translation regulation</keyword>
<organism evidence="21 22">
    <name type="scientific">Actinia tenebrosa</name>
    <name type="common">Australian red waratah sea anemone</name>
    <dbReference type="NCBI Taxonomy" id="6105"/>
    <lineage>
        <taxon>Eukaryota</taxon>
        <taxon>Metazoa</taxon>
        <taxon>Cnidaria</taxon>
        <taxon>Anthozoa</taxon>
        <taxon>Hexacorallia</taxon>
        <taxon>Actiniaria</taxon>
        <taxon>Actiniidae</taxon>
        <taxon>Actinia</taxon>
    </lineage>
</organism>
<keyword evidence="4" id="KW-0678">Repressor</keyword>
<feature type="compositionally biased region" description="Polar residues" evidence="13">
    <location>
        <begin position="1054"/>
        <end position="1070"/>
    </location>
</feature>
<evidence type="ECO:0000256" key="13">
    <source>
        <dbReference type="SAM" id="MobiDB-lite"/>
    </source>
</evidence>
<dbReference type="GO" id="GO:0031047">
    <property type="term" value="P:regulatory ncRNA-mediated gene silencing"/>
    <property type="evidence" value="ECO:0007669"/>
    <property type="project" value="UniProtKB-KW"/>
</dbReference>
<feature type="region of interest" description="Disordered" evidence="13">
    <location>
        <begin position="696"/>
        <end position="784"/>
    </location>
</feature>
<evidence type="ECO:0000259" key="18">
    <source>
        <dbReference type="Pfam" id="PF16418"/>
    </source>
</evidence>
<feature type="compositionally biased region" description="Polar residues" evidence="13">
    <location>
        <begin position="716"/>
        <end position="727"/>
    </location>
</feature>
<evidence type="ECO:0000256" key="1">
    <source>
        <dbReference type="ARBA" id="ARBA00004123"/>
    </source>
</evidence>
<evidence type="ECO:0000256" key="12">
    <source>
        <dbReference type="ARBA" id="ARBA00071432"/>
    </source>
</evidence>
<evidence type="ECO:0000256" key="8">
    <source>
        <dbReference type="ARBA" id="ARBA00023163"/>
    </source>
</evidence>
<dbReference type="Pfam" id="PF16418">
    <property type="entry name" value="CNOT1_HEAT"/>
    <property type="match status" value="1"/>
</dbReference>
<dbReference type="CDD" id="cd20710">
    <property type="entry name" value="NOT1_connector"/>
    <property type="match status" value="1"/>
</dbReference>
<dbReference type="Pfam" id="PF22940">
    <property type="entry name" value="CNOT1_1st"/>
    <property type="match status" value="1"/>
</dbReference>
<evidence type="ECO:0000259" key="15">
    <source>
        <dbReference type="Pfam" id="PF12842"/>
    </source>
</evidence>
<dbReference type="Gene3D" id="1.25.40.800">
    <property type="match status" value="1"/>
</dbReference>
<dbReference type="InParanoid" id="A0A6P8HR61"/>
<dbReference type="FunCoup" id="A0A6P8HR61">
    <property type="interactions" value="2485"/>
</dbReference>
<feature type="compositionally biased region" description="Polar residues" evidence="13">
    <location>
        <begin position="749"/>
        <end position="765"/>
    </location>
</feature>
<dbReference type="InterPro" id="IPR007196">
    <property type="entry name" value="CCR4-Not_Not1_C"/>
</dbReference>
<feature type="domain" description="CCR4-NOT transcription complex subunit 1 TTP binding" evidence="17">
    <location>
        <begin position="841"/>
        <end position="1025"/>
    </location>
</feature>
<dbReference type="Pfam" id="PF23590">
    <property type="entry name" value="NOT1_connector"/>
    <property type="match status" value="1"/>
</dbReference>
<evidence type="ECO:0000259" key="14">
    <source>
        <dbReference type="Pfam" id="PF04054"/>
    </source>
</evidence>
<dbReference type="Pfam" id="PF12842">
    <property type="entry name" value="DUF3819"/>
    <property type="match status" value="1"/>
</dbReference>
<evidence type="ECO:0000259" key="17">
    <source>
        <dbReference type="Pfam" id="PF16417"/>
    </source>
</evidence>
<evidence type="ECO:0000256" key="9">
    <source>
        <dbReference type="ARBA" id="ARBA00023242"/>
    </source>
</evidence>
<dbReference type="PANTHER" id="PTHR13162">
    <property type="entry name" value="CCR4-NOT TRANSCRIPTION COMPLEX"/>
    <property type="match status" value="1"/>
</dbReference>
<feature type="region of interest" description="Disordered" evidence="13">
    <location>
        <begin position="1356"/>
        <end position="1392"/>
    </location>
</feature>
<evidence type="ECO:0000313" key="22">
    <source>
        <dbReference type="RefSeq" id="XP_031558066.1"/>
    </source>
</evidence>
<dbReference type="Pfam" id="PF16417">
    <property type="entry name" value="CNOT1_TTP_bind"/>
    <property type="match status" value="1"/>
</dbReference>
<dbReference type="GO" id="GO:0060090">
    <property type="term" value="F:molecular adaptor activity"/>
    <property type="evidence" value="ECO:0007669"/>
    <property type="project" value="TreeGrafter"/>
</dbReference>
<dbReference type="Pfam" id="PF16415">
    <property type="entry name" value="CNOT1_CAF1_bind"/>
    <property type="match status" value="1"/>
</dbReference>
<dbReference type="Gene3D" id="1.25.40.840">
    <property type="entry name" value="CCR4-NOT transcription complex subunit 1 TTP binding domain"/>
    <property type="match status" value="1"/>
</dbReference>
<keyword evidence="6" id="KW-0805">Transcription regulation</keyword>
<dbReference type="InterPro" id="IPR032194">
    <property type="entry name" value="CNOT1_HEAT"/>
</dbReference>
<evidence type="ECO:0000256" key="6">
    <source>
        <dbReference type="ARBA" id="ARBA00023015"/>
    </source>
</evidence>
<dbReference type="PANTHER" id="PTHR13162:SF8">
    <property type="entry name" value="CCR4-NOT TRANSCRIPTION COMPLEX SUBUNIT 1"/>
    <property type="match status" value="1"/>
</dbReference>
<sequence length="2467" mass="276963">MSASDSLSFALGQISSAVKDLNKKTYKLAVAEIHELIEKHGFEAERHFFQVLFSSIDFSADAKNSGKDYQQVQFLTQECQTLIVKPNFPSILCYAFENPDQKQKTLKPSTQLLPNVSRTLKLNKVQEVVFGLGLLKSANEELKTHAGQFVKQKLPDLLRSYIDTDTGGGQEGGLSDIAIEVLHCLLTHVLHGPRELVGVGEDQINAFLDTLRRDFPKERVPVVLAPLLYPNAPDLPANKLVPDSNPPVKVVTEDDLAELMKEIGYVCCQSIEDCRNTLVQFGLRDIKPAAIARAIGMMVKTAYGLAQHIPLQQNLNSSASALDKKPEDENQLSTWNIEIFVQVVKELFPGLNWAQVILDLDYPGFQVPSGEGLKILMEACSRGLQEGFPVEVLYRTWTNTEGQLSWILQLLTHADLFCFTDYPCEAVMLDTLKILPEEETREISNWKSLTLVETLLRLSEAGHYESVKSIFSFPFKNCPDILFFALLQAKPTWNTLSKELLLQLVPIFLSNHPNAASVLQYAWNGQSQSISIRQIIMQAMADWYMKGDQDQARLSRILDVAQDLKALSVLLNFHPLLFVIDLAALASRREYLKLDKWLNDKLREHQEKFAEAMITFLKRRCPHLTGITLDKELPKSIQLPTETVIVMLTCLSNIQVPPSMADVIRQMIANHGPLTKPRPTPQAIGGALLKRQGSLDSALPTPLTSQVDPLPGLGLSHTTSTPNSQLPSFPPHPLSIPTSNLGAVGSIGSGLTQPIQKPSSTSQFSHLGIQPPATSNSGLGSSQSHIFQQLQQAGLGGTLSGSNTDSYRMLSGLNSHKPLGSSLLNQQQQQVMMAQQHRTPTPEKLRQAPTDVSQVWPGMDQSFSKEVEDEANSYFQRIYNHPPNPTISIDEVLEMLKKFKDSPIKKERDIFLCMLRNLFEEYRFFPQYPDKELHTTACLFGGIIEQGLVTYMALGIALRYVLDALRKTYNSKMYMFGIAALDRFKTRLKDYPHYCQHLASIPHFRDFPSSLIEYIEYGQQSKEPPLTSRTLTQDQQASAWLSNMDPMASRLLNRTSLGSGSASPTFTTTAVGKPGQTSGTSSGSPSPKPSLTSSDLTSGTARGKEPSIANASNIDTLLGASEKNEIAQPPEHVQDKIHFIFNNISQSNLNTKAEEFKNAVQSDFLQWVAQYMVMKRASIEPNFHQLYIDFMDALDSMPDFAREITKETFRNIKVLLQSEKVPANFSDRSLLKNLGHWLGLLTLARNRPILMRDLDLKSLVIEAYFKGQQDLLYVVPFVAKVMESAAKSKVFKPPNPWIMAIMALLVELHQVPDLKLNLKFEVEVLCNTLSLDMKDIKPTELLRDTDKFKTIPQQLASPEKEKLALSTTPSSGTTTATTAGTQPSQTATPPPPQYAYHEINVSGLSGLAPHIQINPQIPLFQQNPHLKQFVRPSIERAVQELVHPVVERSIKICLTTAEMIVKKDFALDPEESRMRAAAHHMVRFMTAGMALITCRDPLLVSITNTLRSSLQTAFRSANQQQKEMIEHAATVVSEENTELACSFIQKTAVEKVLPEMDKRLATEFDVRRHARSEGRRYCDPMILTYQAERMPEQIRLKVGGVNPNQTAVYEEFARSIPGFKVPPSGETLPMPPLSKPMYDHGILSSEMRTESLGNIHSRQKASIPPPIHEDFRSVDKFSLDSGAFQGPFPQAMMPEEVVQILNKCAAEIEQHLHAIMAPPSSPPVMTIHSLLDAVVQTRNSRDNNAAVRLLHKAVEGLLDEVTPLPSDQELALRFRDCHLIVLRGLQDPRGYGINWTSRHVTKFVCDCVPELKFNVEAIDLLIRGHLINMREFDQHIVQCMDNGLNVNAVHFAIQLVKYVSDDKHAPHVSEGDLSHTIESLTRMAHSRQNPEGLSSVLESVHNGPSSMPSHHDVPDNKAPGGPTSLTTNAVPSFSGFEDPPGLHEKVEYLLREWVRLCHQPGAGKDSEKAFSTFVAMMHQQGILRSDDLITRFFRICTELCVDVTYRAIADHPNNPTLARSKCFNTLDAYCRLIALLVRHSGDASNNVTKINLLNRVLSTVATVLFQDHELRHTDFQQLPYQRIFIMLLLELNQPEPVLEAINFQVLQTFSTVFHALKPSRAPGFAYAWLELISHRLFMSKLLLNTPQQKGWSLFQQLLIDLFKFLAPFLRNAELAKQTHLLYKGTLRVLLVLLHDFPEFLCDYHFSFCDVIPPNCIQMRNLILSAFPRNMRLPDPFTPNLKVDLLTDIAHSPRILTNFGAAIQPATFKKDLDSYLKTRTPVTFLTELRSHLQVSTEPGTRYNVPLMNALVLYVGTQAIAYIHSKSGTPSMSTITHSSHMDIFQNLAVDLDTEGRYLFLNAIANQLRYPNSHTHYFSCVLLYLFAEANTEAIQEQITRVLLERLIVNRPHPWGLLITFIELIKNHQYKFWTHEFVHCAPEIEKLFESVARSCMQQKQVTRESTSEGQE</sequence>
<feature type="domain" description="CCR4-Not complex component Not1 C-terminal" evidence="14">
    <location>
        <begin position="2088"/>
        <end position="2448"/>
    </location>
</feature>
<dbReference type="FunFam" id="1.25.40.800:FF:000001">
    <property type="entry name" value="CCR4-NOT transcription complex subunit 1"/>
    <property type="match status" value="1"/>
</dbReference>
<evidence type="ECO:0000256" key="4">
    <source>
        <dbReference type="ARBA" id="ARBA00022491"/>
    </source>
</evidence>
<evidence type="ECO:0000256" key="2">
    <source>
        <dbReference type="ARBA" id="ARBA00004496"/>
    </source>
</evidence>
<dbReference type="GeneID" id="116294578"/>
<evidence type="ECO:0000259" key="20">
    <source>
        <dbReference type="Pfam" id="PF23590"/>
    </source>
</evidence>
<name>A0A6P8HR61_ACTTE</name>
<dbReference type="FunFam" id="1.25.40.180:FF:000005">
    <property type="entry name" value="Ccr4-not transcription complex subunit 1 isoform"/>
    <property type="match status" value="1"/>
</dbReference>
<feature type="region of interest" description="Disordered" evidence="13">
    <location>
        <begin position="1054"/>
        <end position="1110"/>
    </location>
</feature>
<dbReference type="GO" id="GO:0000932">
    <property type="term" value="C:P-body"/>
    <property type="evidence" value="ECO:0007669"/>
    <property type="project" value="TreeGrafter"/>
</dbReference>
<comment type="subcellular location">
    <subcellularLocation>
        <location evidence="2">Cytoplasm</location>
    </subcellularLocation>
    <subcellularLocation>
        <location evidence="1">Nucleus</location>
    </subcellularLocation>
</comment>
<dbReference type="InterPro" id="IPR040398">
    <property type="entry name" value="Not1"/>
</dbReference>
<accession>A0A6P8HR61</accession>
<dbReference type="Gene3D" id="1.25.40.180">
    <property type="match status" value="1"/>
</dbReference>
<feature type="domain" description="CCR4-NOT transcription complex subunit 1" evidence="15">
    <location>
        <begin position="1424"/>
        <end position="1571"/>
    </location>
</feature>
<dbReference type="GO" id="GO:0030015">
    <property type="term" value="C:CCR4-NOT core complex"/>
    <property type="evidence" value="ECO:0007669"/>
    <property type="project" value="InterPro"/>
</dbReference>
<gene>
    <name evidence="22" type="primary">LOC116294578</name>
</gene>
<evidence type="ECO:0000256" key="3">
    <source>
        <dbReference type="ARBA" id="ARBA00022490"/>
    </source>
</evidence>
<dbReference type="InterPro" id="IPR038535">
    <property type="entry name" value="CNOT1_TTP_bind_sf"/>
</dbReference>
<evidence type="ECO:0000313" key="21">
    <source>
        <dbReference type="Proteomes" id="UP000515163"/>
    </source>
</evidence>
<feature type="domain" description="CCR4-NOT transcription complex subunit 1 N-terminal" evidence="19">
    <location>
        <begin position="30"/>
        <end position="228"/>
    </location>
</feature>
<dbReference type="Proteomes" id="UP000515163">
    <property type="component" value="Unplaced"/>
</dbReference>
<dbReference type="GO" id="GO:0000288">
    <property type="term" value="P:nuclear-transcribed mRNA catabolic process, deadenylation-dependent decay"/>
    <property type="evidence" value="ECO:0007669"/>
    <property type="project" value="TreeGrafter"/>
</dbReference>
<comment type="similarity">
    <text evidence="10">Belongs to the CNOT1 family.</text>
</comment>
<dbReference type="Pfam" id="PF04054">
    <property type="entry name" value="Not1"/>
    <property type="match status" value="1"/>
</dbReference>
<evidence type="ECO:0000256" key="11">
    <source>
        <dbReference type="ARBA" id="ARBA00032531"/>
    </source>
</evidence>
<reference evidence="22" key="1">
    <citation type="submission" date="2025-08" db="UniProtKB">
        <authorList>
            <consortium name="RefSeq"/>
        </authorList>
    </citation>
    <scope>IDENTIFICATION</scope>
    <source>
        <tissue evidence="22">Tentacle</tissue>
    </source>
</reference>
<proteinExistence type="inferred from homology"/>
<evidence type="ECO:0000256" key="5">
    <source>
        <dbReference type="ARBA" id="ARBA00022845"/>
    </source>
</evidence>
<dbReference type="InterPro" id="IPR032193">
    <property type="entry name" value="CNOT1_TTP_bind"/>
</dbReference>
<evidence type="ECO:0000259" key="16">
    <source>
        <dbReference type="Pfam" id="PF16415"/>
    </source>
</evidence>
<dbReference type="OrthoDB" id="1933107at2759"/>
<dbReference type="InterPro" id="IPR024557">
    <property type="entry name" value="CNOT1_dom_4"/>
</dbReference>
<feature type="domain" description="CCR4-NOT transcription complex subunit 1-like NOT1 connector" evidence="20">
    <location>
        <begin position="1699"/>
        <end position="1899"/>
    </location>
</feature>
<keyword evidence="3" id="KW-0963">Cytoplasm</keyword>
<dbReference type="GO" id="GO:0005634">
    <property type="term" value="C:nucleus"/>
    <property type="evidence" value="ECO:0007669"/>
    <property type="project" value="UniProtKB-SubCell"/>
</dbReference>
<protein>
    <recommendedName>
        <fullName evidence="12">CCR4-NOT transcription complex subunit 1</fullName>
    </recommendedName>
    <alternativeName>
        <fullName evidence="11">CCR4-associated factor 1</fullName>
    </alternativeName>
</protein>
<dbReference type="InterPro" id="IPR032191">
    <property type="entry name" value="CNOT1_CAF1_bind"/>
</dbReference>
<evidence type="ECO:0000259" key="19">
    <source>
        <dbReference type="Pfam" id="PF22940"/>
    </source>
</evidence>
<feature type="domain" description="CCR4-NOT transcription complex subunit 1 HEAT repeat" evidence="18">
    <location>
        <begin position="498"/>
        <end position="651"/>
    </location>
</feature>
<dbReference type="Gene3D" id="1.25.40.790">
    <property type="match status" value="1"/>
</dbReference>
<keyword evidence="9" id="KW-0539">Nucleus</keyword>
<feature type="domain" description="CCR4-NOT transcription complex subunit 1 CAF1-binding" evidence="16">
    <location>
        <begin position="1126"/>
        <end position="1347"/>
    </location>
</feature>
<feature type="region of interest" description="Disordered" evidence="13">
    <location>
        <begin position="1891"/>
        <end position="1926"/>
    </location>
</feature>
<evidence type="ECO:0000256" key="7">
    <source>
        <dbReference type="ARBA" id="ARBA00023158"/>
    </source>
</evidence>
<dbReference type="KEGG" id="aten:116294578"/>
<feature type="compositionally biased region" description="Low complexity" evidence="13">
    <location>
        <begin position="1072"/>
        <end position="1098"/>
    </location>
</feature>
<dbReference type="InterPro" id="IPR055454">
    <property type="entry name" value="CNOT1-like_NOT1_connector"/>
</dbReference>
<feature type="compositionally biased region" description="Polar residues" evidence="13">
    <location>
        <begin position="772"/>
        <end position="784"/>
    </location>
</feature>
<dbReference type="RefSeq" id="XP_031558066.1">
    <property type="nucleotide sequence ID" value="XM_031702206.1"/>
</dbReference>
<dbReference type="FunFam" id="1.25.40.840:FF:000001">
    <property type="entry name" value="Ccr4-not transcription complex subunit 1 isoform"/>
    <property type="match status" value="1"/>
</dbReference>
<feature type="compositionally biased region" description="Low complexity" evidence="13">
    <location>
        <begin position="1367"/>
        <end position="1387"/>
    </location>
</feature>
<keyword evidence="21" id="KW-1185">Reference proteome</keyword>
<keyword evidence="8" id="KW-0804">Transcription</keyword>
<dbReference type="GO" id="GO:0017148">
    <property type="term" value="P:negative regulation of translation"/>
    <property type="evidence" value="ECO:0007669"/>
    <property type="project" value="InterPro"/>
</dbReference>
<keyword evidence="7" id="KW-0943">RNA-mediated gene silencing</keyword>
<dbReference type="FunFam" id="1.25.40.790:FF:000001">
    <property type="entry name" value="Ccr4-not transcription complex subunit 1 isoform"/>
    <property type="match status" value="1"/>
</dbReference>